<dbReference type="PROSITE" id="PS51379">
    <property type="entry name" value="4FE4S_FER_2"/>
    <property type="match status" value="2"/>
</dbReference>
<evidence type="ECO:0000256" key="4">
    <source>
        <dbReference type="ARBA" id="ARBA00022519"/>
    </source>
</evidence>
<dbReference type="InterPro" id="IPR016463">
    <property type="entry name" value="RnfB/RsxB_Proteobac"/>
</dbReference>
<dbReference type="Gene3D" id="3.30.70.20">
    <property type="match status" value="1"/>
</dbReference>
<evidence type="ECO:0000256" key="10">
    <source>
        <dbReference type="ARBA" id="ARBA00023014"/>
    </source>
</evidence>
<proteinExistence type="inferred from homology"/>
<evidence type="ECO:0000256" key="3">
    <source>
        <dbReference type="ARBA" id="ARBA00022485"/>
    </source>
</evidence>
<dbReference type="InterPro" id="IPR017900">
    <property type="entry name" value="4Fe4S_Fe_S_CS"/>
</dbReference>
<keyword evidence="2 12" id="KW-1003">Cell membrane</keyword>
<feature type="binding site" evidence="12">
    <location>
        <position position="111"/>
    </location>
    <ligand>
        <name>[4Fe-4S] cluster</name>
        <dbReference type="ChEBI" id="CHEBI:49883"/>
        <label>2</label>
    </ligand>
</feature>
<sequence>MLTAVAAIALLAAAFGLLLGYSAIRFHIDGDPVADQLDELLPQSQCGQCGYPGCRPYAEAVAAGEAEINLCAPGGEATMLAIADLLGREPVEVGDVVEKPKAVAVIDEQECIGCTKCLQVCPVDAIVGAAKQLHGVLAAECTGCELCLEPCPVDCIHMEPIPQTIANWKWPYPMVPRVASGRPGSAANADAVEQREAA</sequence>
<evidence type="ECO:0000259" key="14">
    <source>
        <dbReference type="PROSITE" id="PS51656"/>
    </source>
</evidence>
<feature type="binding site" evidence="12">
    <location>
        <position position="71"/>
    </location>
    <ligand>
        <name>[4Fe-4S] cluster</name>
        <dbReference type="ChEBI" id="CHEBI:49883"/>
        <label>1</label>
    </ligand>
</feature>
<dbReference type="Gene3D" id="1.10.15.40">
    <property type="entry name" value="Electron transport complex subunit B, putative Fe-S cluster"/>
    <property type="match status" value="1"/>
</dbReference>
<keyword evidence="3 12" id="KW-0004">4Fe-4S</keyword>
<feature type="binding site" evidence="12">
    <location>
        <position position="46"/>
    </location>
    <ligand>
        <name>[4Fe-4S] cluster</name>
        <dbReference type="ChEBI" id="CHEBI:49883"/>
        <label>1</label>
    </ligand>
</feature>
<dbReference type="NCBIfam" id="NF003475">
    <property type="entry name" value="PRK05113.1"/>
    <property type="match status" value="1"/>
</dbReference>
<dbReference type="EC" id="7.-.-.-" evidence="12"/>
<feature type="binding site" evidence="12">
    <location>
        <position position="141"/>
    </location>
    <ligand>
        <name>[4Fe-4S] cluster</name>
        <dbReference type="ChEBI" id="CHEBI:49883"/>
        <label>3</label>
    </ligand>
</feature>
<keyword evidence="8 12" id="KW-0249">Electron transport</keyword>
<keyword evidence="6 12" id="KW-0677">Repeat</keyword>
<comment type="subunit">
    <text evidence="12">The complex is composed of six subunits: RnfA, RnfB, RnfC, RnfD, RnfE and RnfG.</text>
</comment>
<evidence type="ECO:0000256" key="5">
    <source>
        <dbReference type="ARBA" id="ARBA00022723"/>
    </source>
</evidence>
<dbReference type="NCBIfam" id="TIGR01944">
    <property type="entry name" value="rnfB"/>
    <property type="match status" value="1"/>
</dbReference>
<keyword evidence="4 12" id="KW-0997">Cell inner membrane</keyword>
<feature type="domain" description="4Fe-4S ferredoxin-type" evidence="13">
    <location>
        <begin position="102"/>
        <end position="131"/>
    </location>
</feature>
<dbReference type="PANTHER" id="PTHR42859">
    <property type="entry name" value="OXIDOREDUCTASE"/>
    <property type="match status" value="1"/>
</dbReference>
<evidence type="ECO:0000313" key="16">
    <source>
        <dbReference type="Proteomes" id="UP000748752"/>
    </source>
</evidence>
<dbReference type="RefSeq" id="WP_200234833.1">
    <property type="nucleotide sequence ID" value="NZ_NRRV01000009.1"/>
</dbReference>
<protein>
    <recommendedName>
        <fullName evidence="12">Ion-translocating oxidoreductase complex subunit B</fullName>
        <ecNumber evidence="12">7.-.-.-</ecNumber>
    </recommendedName>
    <alternativeName>
        <fullName evidence="12">Rnf electron transport complex subunit B</fullName>
    </alternativeName>
</protein>
<evidence type="ECO:0000256" key="7">
    <source>
        <dbReference type="ARBA" id="ARBA00022967"/>
    </source>
</evidence>
<dbReference type="InterPro" id="IPR010207">
    <property type="entry name" value="Elect_transpt_cplx_RnfB/RsxB"/>
</dbReference>
<evidence type="ECO:0000256" key="2">
    <source>
        <dbReference type="ARBA" id="ARBA00022475"/>
    </source>
</evidence>
<keyword evidence="9 12" id="KW-0408">Iron</keyword>
<dbReference type="PANTHER" id="PTHR42859:SF3">
    <property type="entry name" value="ION-TRANSLOCATING OXIDOREDUCTASE COMPLEX SUBUNIT B"/>
    <property type="match status" value="1"/>
</dbReference>
<comment type="subcellular location">
    <subcellularLocation>
        <location evidence="12">Cell inner membrane</location>
    </subcellularLocation>
</comment>
<keyword evidence="5 12" id="KW-0479">Metal-binding</keyword>
<evidence type="ECO:0000259" key="13">
    <source>
        <dbReference type="PROSITE" id="PS51379"/>
    </source>
</evidence>
<dbReference type="PIRSF" id="PIRSF005784">
    <property type="entry name" value="Elect_transpt_RnfB"/>
    <property type="match status" value="1"/>
</dbReference>
<evidence type="ECO:0000313" key="15">
    <source>
        <dbReference type="EMBL" id="MBK1630213.1"/>
    </source>
</evidence>
<evidence type="ECO:0000256" key="6">
    <source>
        <dbReference type="ARBA" id="ARBA00022737"/>
    </source>
</evidence>
<gene>
    <name evidence="12" type="primary">rnfB</name>
    <name evidence="15" type="ORF">CKO31_05530</name>
</gene>
<keyword evidence="1 12" id="KW-0813">Transport</keyword>
<dbReference type="HAMAP" id="MF_00463">
    <property type="entry name" value="RsxB_RnfB"/>
    <property type="match status" value="1"/>
</dbReference>
<keyword evidence="16" id="KW-1185">Reference proteome</keyword>
<evidence type="ECO:0000256" key="9">
    <source>
        <dbReference type="ARBA" id="ARBA00023004"/>
    </source>
</evidence>
<dbReference type="EMBL" id="NRRV01000009">
    <property type="protein sequence ID" value="MBK1630213.1"/>
    <property type="molecule type" value="Genomic_DNA"/>
</dbReference>
<comment type="cofactor">
    <cofactor evidence="12">
        <name>[4Fe-4S] cluster</name>
        <dbReference type="ChEBI" id="CHEBI:49883"/>
    </cofactor>
    <text evidence="12">Binds 3 [4Fe-4S] clusters.</text>
</comment>
<dbReference type="Pfam" id="PF14697">
    <property type="entry name" value="Fer4_21"/>
    <property type="match status" value="1"/>
</dbReference>
<keyword evidence="7 12" id="KW-1278">Translocase</keyword>
<comment type="caution">
    <text evidence="12">Lacks conserved residue(s) required for the propagation of feature annotation.</text>
</comment>
<feature type="region of interest" description="Hydrophobic" evidence="12">
    <location>
        <begin position="1"/>
        <end position="23"/>
    </location>
</feature>
<feature type="domain" description="4Fe-4S ferredoxin-type" evidence="13">
    <location>
        <begin position="132"/>
        <end position="161"/>
    </location>
</feature>
<evidence type="ECO:0000256" key="11">
    <source>
        <dbReference type="ARBA" id="ARBA00023136"/>
    </source>
</evidence>
<dbReference type="PROSITE" id="PS51656">
    <property type="entry name" value="4FE4S"/>
    <property type="match status" value="1"/>
</dbReference>
<dbReference type="PROSITE" id="PS00198">
    <property type="entry name" value="4FE4S_FER_1"/>
    <property type="match status" value="2"/>
</dbReference>
<keyword evidence="11 12" id="KW-0472">Membrane</keyword>
<dbReference type="SUPFAM" id="SSF54862">
    <property type="entry name" value="4Fe-4S ferredoxins"/>
    <property type="match status" value="1"/>
</dbReference>
<comment type="similarity">
    <text evidence="12">Belongs to the 4Fe4S bacterial-type ferredoxin family. RnfB subfamily.</text>
</comment>
<accession>A0ABS1CE85</accession>
<keyword evidence="10 12" id="KW-0411">Iron-sulfur</keyword>
<evidence type="ECO:0000256" key="1">
    <source>
        <dbReference type="ARBA" id="ARBA00022448"/>
    </source>
</evidence>
<feature type="binding site" evidence="12">
    <location>
        <position position="144"/>
    </location>
    <ligand>
        <name>[4Fe-4S] cluster</name>
        <dbReference type="ChEBI" id="CHEBI:49883"/>
        <label>3</label>
    </ligand>
</feature>
<dbReference type="InterPro" id="IPR050294">
    <property type="entry name" value="RnfB_subfamily"/>
</dbReference>
<dbReference type="InterPro" id="IPR017896">
    <property type="entry name" value="4Fe4S_Fe-S-bd"/>
</dbReference>
<evidence type="ECO:0000256" key="8">
    <source>
        <dbReference type="ARBA" id="ARBA00022982"/>
    </source>
</evidence>
<feature type="binding site" evidence="12">
    <location>
        <position position="117"/>
    </location>
    <ligand>
        <name>[4Fe-4S] cluster</name>
        <dbReference type="ChEBI" id="CHEBI:49883"/>
        <label>2</label>
    </ligand>
</feature>
<feature type="binding site" evidence="12">
    <location>
        <position position="49"/>
    </location>
    <ligand>
        <name>[4Fe-4S] cluster</name>
        <dbReference type="ChEBI" id="CHEBI:49883"/>
        <label>1</label>
    </ligand>
</feature>
<dbReference type="InterPro" id="IPR007202">
    <property type="entry name" value="4Fe-4S_dom"/>
</dbReference>
<feature type="binding site" evidence="12">
    <location>
        <position position="114"/>
    </location>
    <ligand>
        <name>[4Fe-4S] cluster</name>
        <dbReference type="ChEBI" id="CHEBI:49883"/>
        <label>2</label>
    </ligand>
</feature>
<organism evidence="15 16">
    <name type="scientific">Thiohalocapsa halophila</name>
    <dbReference type="NCBI Taxonomy" id="69359"/>
    <lineage>
        <taxon>Bacteria</taxon>
        <taxon>Pseudomonadati</taxon>
        <taxon>Pseudomonadota</taxon>
        <taxon>Gammaproteobacteria</taxon>
        <taxon>Chromatiales</taxon>
        <taxon>Chromatiaceae</taxon>
        <taxon>Thiohalocapsa</taxon>
    </lineage>
</organism>
<reference evidence="15 16" key="1">
    <citation type="journal article" date="2020" name="Microorganisms">
        <title>Osmotic Adaptation and Compatible Solute Biosynthesis of Phototrophic Bacteria as Revealed from Genome Analyses.</title>
        <authorList>
            <person name="Imhoff J.F."/>
            <person name="Rahn T."/>
            <person name="Kunzel S."/>
            <person name="Keller A."/>
            <person name="Neulinger S.C."/>
        </authorList>
    </citation>
    <scope>NUCLEOTIDE SEQUENCE [LARGE SCALE GENOMIC DNA]</scope>
    <source>
        <strain evidence="15 16">DSM 6210</strain>
    </source>
</reference>
<feature type="domain" description="4Fe-4S" evidence="14">
    <location>
        <begin position="29"/>
        <end position="88"/>
    </location>
</feature>
<name>A0ABS1CE85_9GAMM</name>
<feature type="binding site" evidence="12">
    <location>
        <position position="151"/>
    </location>
    <ligand>
        <name>[4Fe-4S] cluster</name>
        <dbReference type="ChEBI" id="CHEBI:49883"/>
        <label>2</label>
    </ligand>
</feature>
<dbReference type="Proteomes" id="UP000748752">
    <property type="component" value="Unassembled WGS sequence"/>
</dbReference>
<feature type="binding site" evidence="12">
    <location>
        <position position="54"/>
    </location>
    <ligand>
        <name>[4Fe-4S] cluster</name>
        <dbReference type="ChEBI" id="CHEBI:49883"/>
        <label>1</label>
    </ligand>
</feature>
<dbReference type="Pfam" id="PF04060">
    <property type="entry name" value="FeS"/>
    <property type="match status" value="1"/>
</dbReference>
<feature type="binding site" evidence="12">
    <location>
        <position position="147"/>
    </location>
    <ligand>
        <name>[4Fe-4S] cluster</name>
        <dbReference type="ChEBI" id="CHEBI:49883"/>
        <label>3</label>
    </ligand>
</feature>
<evidence type="ECO:0000256" key="12">
    <source>
        <dbReference type="HAMAP-Rule" id="MF_00463"/>
    </source>
</evidence>
<comment type="function">
    <text evidence="12">Part of a membrane-bound complex that couples electron transfer with translocation of ions across the membrane.</text>
</comment>
<comment type="caution">
    <text evidence="15">The sequence shown here is derived from an EMBL/GenBank/DDBJ whole genome shotgun (WGS) entry which is preliminary data.</text>
</comment>
<feature type="binding site" evidence="12">
    <location>
        <position position="121"/>
    </location>
    <ligand>
        <name>[4Fe-4S] cluster</name>
        <dbReference type="ChEBI" id="CHEBI:49883"/>
        <label>3</label>
    </ligand>
</feature>